<dbReference type="STRING" id="440514.SAMN04488010_0786"/>
<dbReference type="GO" id="GO:0008781">
    <property type="term" value="F:N-acylneuraminate cytidylyltransferase activity"/>
    <property type="evidence" value="ECO:0007669"/>
    <property type="project" value="TreeGrafter"/>
</dbReference>
<evidence type="ECO:0000313" key="2">
    <source>
        <dbReference type="Proteomes" id="UP000199462"/>
    </source>
</evidence>
<dbReference type="AlphaFoldDB" id="A0A1I6HUE8"/>
<keyword evidence="2" id="KW-1185">Reference proteome</keyword>
<dbReference type="InterPro" id="IPR003329">
    <property type="entry name" value="Cytidylyl_trans"/>
</dbReference>
<dbReference type="Proteomes" id="UP000199462">
    <property type="component" value="Unassembled WGS sequence"/>
</dbReference>
<dbReference type="RefSeq" id="WP_027065474.1">
    <property type="nucleotide sequence ID" value="NZ_FOYX01000001.1"/>
</dbReference>
<sequence>MNNLVVIPARGGSKGIPGKNIKIFKGKPLILHAVDAAKKIFNDNEIIVSTDDIKIKEVVEDSGLVVPFIRPSNLATDTAGTYEVLLHAVDYFEKIHGEIETLVLLQPTSPFRTSEHIREALELYNSYSNIDMVVSVSETKSNPYYVLFEENDEGFLNHSKKGNFIRRQDCPKVWEYNGAIYIINIKALKKTKLSSFKRVVKYVMDEKSSLDLDSQIDLLFAEYLLKLENDI</sequence>
<gene>
    <name evidence="1" type="ORF">SAMN04488010_0786</name>
</gene>
<name>A0A1I6HUE8_9FLAO</name>
<dbReference type="SUPFAM" id="SSF53448">
    <property type="entry name" value="Nucleotide-diphospho-sugar transferases"/>
    <property type="match status" value="1"/>
</dbReference>
<reference evidence="2" key="1">
    <citation type="submission" date="2016-10" db="EMBL/GenBank/DDBJ databases">
        <authorList>
            <person name="Varghese N."/>
            <person name="Submissions S."/>
        </authorList>
    </citation>
    <scope>NUCLEOTIDE SEQUENCE [LARGE SCALE GENOMIC DNA]</scope>
    <source>
        <strain evidence="2">DSM 19891</strain>
    </source>
</reference>
<keyword evidence="1" id="KW-0548">Nucleotidyltransferase</keyword>
<proteinExistence type="predicted"/>
<organism evidence="1 2">
    <name type="scientific">Maribacter stanieri</name>
    <dbReference type="NCBI Taxonomy" id="440514"/>
    <lineage>
        <taxon>Bacteria</taxon>
        <taxon>Pseudomonadati</taxon>
        <taxon>Bacteroidota</taxon>
        <taxon>Flavobacteriia</taxon>
        <taxon>Flavobacteriales</taxon>
        <taxon>Flavobacteriaceae</taxon>
        <taxon>Maribacter</taxon>
    </lineage>
</organism>
<dbReference type="EMBL" id="FOYX01000001">
    <property type="protein sequence ID" value="SFR58066.1"/>
    <property type="molecule type" value="Genomic_DNA"/>
</dbReference>
<accession>A0A1I6HUE8</accession>
<protein>
    <submittedName>
        <fullName evidence="1">N-acylneuraminate cytidylyltransferase</fullName>
    </submittedName>
</protein>
<keyword evidence="1" id="KW-0808">Transferase</keyword>
<dbReference type="Pfam" id="PF02348">
    <property type="entry name" value="CTP_transf_3"/>
    <property type="match status" value="1"/>
</dbReference>
<evidence type="ECO:0000313" key="1">
    <source>
        <dbReference type="EMBL" id="SFR58066.1"/>
    </source>
</evidence>
<dbReference type="PANTHER" id="PTHR21485:SF6">
    <property type="entry name" value="N-ACYLNEURAMINATE CYTIDYLYLTRANSFERASE-RELATED"/>
    <property type="match status" value="1"/>
</dbReference>
<dbReference type="CDD" id="cd02513">
    <property type="entry name" value="CMP-NeuAc_Synthase"/>
    <property type="match status" value="1"/>
</dbReference>
<dbReference type="InterPro" id="IPR029044">
    <property type="entry name" value="Nucleotide-diphossugar_trans"/>
</dbReference>
<dbReference type="PANTHER" id="PTHR21485">
    <property type="entry name" value="HAD SUPERFAMILY MEMBERS CMAS AND KDSC"/>
    <property type="match status" value="1"/>
</dbReference>
<dbReference type="Gene3D" id="3.90.550.10">
    <property type="entry name" value="Spore Coat Polysaccharide Biosynthesis Protein SpsA, Chain A"/>
    <property type="match status" value="1"/>
</dbReference>
<dbReference type="InterPro" id="IPR050793">
    <property type="entry name" value="CMP-NeuNAc_synthase"/>
</dbReference>